<organism evidence="2 3">
    <name type="scientific">Ensete ventricosum</name>
    <name type="common">Abyssinian banana</name>
    <name type="synonym">Musa ensete</name>
    <dbReference type="NCBI Taxonomy" id="4639"/>
    <lineage>
        <taxon>Eukaryota</taxon>
        <taxon>Viridiplantae</taxon>
        <taxon>Streptophyta</taxon>
        <taxon>Embryophyta</taxon>
        <taxon>Tracheophyta</taxon>
        <taxon>Spermatophyta</taxon>
        <taxon>Magnoliopsida</taxon>
        <taxon>Liliopsida</taxon>
        <taxon>Zingiberales</taxon>
        <taxon>Musaceae</taxon>
        <taxon>Ensete</taxon>
    </lineage>
</organism>
<dbReference type="AlphaFoldDB" id="A0AAV8RVV3"/>
<dbReference type="EMBL" id="JAQQAF010000001">
    <property type="protein sequence ID" value="KAJ8510508.1"/>
    <property type="molecule type" value="Genomic_DNA"/>
</dbReference>
<name>A0AAV8RVV3_ENSVE</name>
<dbReference type="Pfam" id="PF14299">
    <property type="entry name" value="PP2"/>
    <property type="match status" value="1"/>
</dbReference>
<accession>A0AAV8RVV3</accession>
<evidence type="ECO:0000256" key="1">
    <source>
        <dbReference type="SAM" id="MobiDB-lite"/>
    </source>
</evidence>
<dbReference type="InterPro" id="IPR025886">
    <property type="entry name" value="PP2-like"/>
</dbReference>
<protein>
    <submittedName>
        <fullName evidence="2">Uncharacterized protein</fullName>
    </submittedName>
</protein>
<feature type="compositionally biased region" description="Polar residues" evidence="1">
    <location>
        <begin position="17"/>
        <end position="26"/>
    </location>
</feature>
<dbReference type="Proteomes" id="UP001222027">
    <property type="component" value="Unassembled WGS sequence"/>
</dbReference>
<comment type="caution">
    <text evidence="2">The sequence shown here is derived from an EMBL/GenBank/DDBJ whole genome shotgun (WGS) entry which is preliminary data.</text>
</comment>
<dbReference type="GO" id="GO:0030246">
    <property type="term" value="F:carbohydrate binding"/>
    <property type="evidence" value="ECO:0007669"/>
    <property type="project" value="InterPro"/>
</dbReference>
<proteinExistence type="predicted"/>
<dbReference type="PANTHER" id="PTHR48478:SF1">
    <property type="entry name" value="LECTIN-LIKE"/>
    <property type="match status" value="1"/>
</dbReference>
<reference evidence="2 3" key="1">
    <citation type="submission" date="2022-12" db="EMBL/GenBank/DDBJ databases">
        <title>Chromosome-scale assembly of the Ensete ventricosum genome.</title>
        <authorList>
            <person name="Dussert Y."/>
            <person name="Stocks J."/>
            <person name="Wendawek A."/>
            <person name="Woldeyes F."/>
            <person name="Nichols R.A."/>
            <person name="Borrell J.S."/>
        </authorList>
    </citation>
    <scope>NUCLEOTIDE SEQUENCE [LARGE SCALE GENOMIC DNA]</scope>
    <source>
        <strain evidence="3">cv. Maze</strain>
        <tissue evidence="2">Seeds</tissue>
    </source>
</reference>
<keyword evidence="3" id="KW-1185">Reference proteome</keyword>
<dbReference type="InterPro" id="IPR052147">
    <property type="entry name" value="PP2-like/Lectin"/>
</dbReference>
<sequence length="197" mass="22202">MDGWRRIRRVQSRRLKSWTTGGSTTAEAELTDEKTKREAIEIPEDKSGAKIDAVALDVTWGNDPRYWSTNKNKLGSITLLQVSWLEVVGKVDGGQLVADEKYEVKFMVKMRADAFGWSGSPVFLMAKDASGKFVWKKADLSLLPSDTEHPIPDIQSHTAPRDQVVYGLFEIWRGKWKGGVEIVRVIIDKVPPDTFKP</sequence>
<gene>
    <name evidence="2" type="ORF">OPV22_000942</name>
</gene>
<dbReference type="PANTHER" id="PTHR48478">
    <property type="entry name" value="LECTIN-LIKE"/>
    <property type="match status" value="1"/>
</dbReference>
<evidence type="ECO:0000313" key="2">
    <source>
        <dbReference type="EMBL" id="KAJ8510508.1"/>
    </source>
</evidence>
<feature type="region of interest" description="Disordered" evidence="1">
    <location>
        <begin position="15"/>
        <end position="34"/>
    </location>
</feature>
<evidence type="ECO:0000313" key="3">
    <source>
        <dbReference type="Proteomes" id="UP001222027"/>
    </source>
</evidence>